<evidence type="ECO:0000259" key="1">
    <source>
        <dbReference type="Pfam" id="PF13173"/>
    </source>
</evidence>
<keyword evidence="4" id="KW-1185">Reference proteome</keyword>
<reference evidence="3" key="1">
    <citation type="journal article" date="2023" name="Int. J. Syst. Evol. Microbiol.">
        <title>Mesoterricola silvestris gen. nov., sp. nov., Mesoterricola sediminis sp. nov., Geothrix oryzae sp. nov., Geothrix edaphica sp. nov., Geothrix rubra sp. nov., and Geothrix limicola sp. nov., six novel members of Acidobacteriota isolated from soils.</title>
        <authorList>
            <person name="Itoh H."/>
            <person name="Sugisawa Y."/>
            <person name="Mise K."/>
            <person name="Xu Z."/>
            <person name="Kuniyasu M."/>
            <person name="Ushijima N."/>
            <person name="Kawano K."/>
            <person name="Kobayashi E."/>
            <person name="Shiratori Y."/>
            <person name="Masuda Y."/>
            <person name="Senoo K."/>
        </authorList>
    </citation>
    <scope>NUCLEOTIDE SEQUENCE</scope>
    <source>
        <strain evidence="3">W786</strain>
    </source>
</reference>
<evidence type="ECO:0000259" key="2">
    <source>
        <dbReference type="Pfam" id="PF13635"/>
    </source>
</evidence>
<protein>
    <submittedName>
        <fullName evidence="3">ATPase</fullName>
    </submittedName>
</protein>
<dbReference type="PANTHER" id="PTHR43566:SF1">
    <property type="entry name" value="AAA+ ATPASE DOMAIN-CONTAINING PROTEIN"/>
    <property type="match status" value="1"/>
</dbReference>
<feature type="domain" description="AAA" evidence="1">
    <location>
        <begin position="49"/>
        <end position="179"/>
    </location>
</feature>
<dbReference type="Pfam" id="PF13173">
    <property type="entry name" value="AAA_14"/>
    <property type="match status" value="1"/>
</dbReference>
<dbReference type="InterPro" id="IPR011335">
    <property type="entry name" value="Restrct_endonuc-II-like"/>
</dbReference>
<proteinExistence type="predicted"/>
<accession>A0AA48KAH6</accession>
<dbReference type="AlphaFoldDB" id="A0AA48KAH6"/>
<dbReference type="InterPro" id="IPR027417">
    <property type="entry name" value="P-loop_NTPase"/>
</dbReference>
<evidence type="ECO:0000313" key="4">
    <source>
        <dbReference type="Proteomes" id="UP001228113"/>
    </source>
</evidence>
<dbReference type="EMBL" id="AP027081">
    <property type="protein sequence ID" value="BDU75064.1"/>
    <property type="molecule type" value="Genomic_DNA"/>
</dbReference>
<gene>
    <name evidence="3" type="ORF">METESE_00220</name>
</gene>
<dbReference type="InterPro" id="IPR041682">
    <property type="entry name" value="AAA_14"/>
</dbReference>
<organism evidence="3 4">
    <name type="scientific">Mesoterricola sediminis</name>
    <dbReference type="NCBI Taxonomy" id="2927980"/>
    <lineage>
        <taxon>Bacteria</taxon>
        <taxon>Pseudomonadati</taxon>
        <taxon>Acidobacteriota</taxon>
        <taxon>Holophagae</taxon>
        <taxon>Holophagales</taxon>
        <taxon>Holophagaceae</taxon>
        <taxon>Mesoterricola</taxon>
    </lineage>
</organism>
<dbReference type="SUPFAM" id="SSF52980">
    <property type="entry name" value="Restriction endonuclease-like"/>
    <property type="match status" value="1"/>
</dbReference>
<dbReference type="Pfam" id="PF13635">
    <property type="entry name" value="DUF4143"/>
    <property type="match status" value="1"/>
</dbReference>
<dbReference type="RefSeq" id="WP_243332316.1">
    <property type="nucleotide sequence ID" value="NZ_AP027081.1"/>
</dbReference>
<dbReference type="InterPro" id="IPR025420">
    <property type="entry name" value="DUF4143"/>
</dbReference>
<feature type="domain" description="DUF4143" evidence="2">
    <location>
        <begin position="255"/>
        <end position="410"/>
    </location>
</feature>
<evidence type="ECO:0000313" key="3">
    <source>
        <dbReference type="EMBL" id="BDU75064.1"/>
    </source>
</evidence>
<name>A0AA48KAH6_9BACT</name>
<dbReference type="SUPFAM" id="SSF52540">
    <property type="entry name" value="P-loop containing nucleoside triphosphate hydrolases"/>
    <property type="match status" value="1"/>
</dbReference>
<dbReference type="Proteomes" id="UP001228113">
    <property type="component" value="Chromosome"/>
</dbReference>
<dbReference type="KEGG" id="msea:METESE_00220"/>
<sequence>MIGTHAELTSVLRQYNPWWTGTGMPDLPTWQRAAFGELFDWMQAPPVGRALLLAGARQIGKTTLFLQCIDRLLKSGVPPSNILYVTFDHPLLKLHGLDGVIKLWREVEPAADGVEYLFLDEIQATKDWQTWLKHQVDFDKRKRIAVTGSATPLTLQGQESGVGRWHTLQLATLSFFEFLQIKRIGEPPLPEVGSLQSLFDWKPADFQRVGADAVPLVGNFHDYLLRGGFPQCALTESMTLAQKLLREDIVDKVLKRDMTALFGVRRIVELEHTFLYLCLHDGELLDLPQLCSSLGLKRPTVSNFIDLLESTHLIYQLKPYGYGKEVLRGRSKIYLADAAIAPSVLLKGKALLEDGPALGRAVETAFFKHVFTRFYRQSIGFSYWRGKKDVEVDIIADIGGELVPFEVKYRSQHTDARDLKGLARFCQERQVRRGYVVTREMADFGITDLQGTPILKIPAPLACYWLSRGELGGGQ</sequence>
<dbReference type="PANTHER" id="PTHR43566">
    <property type="entry name" value="CONSERVED PROTEIN"/>
    <property type="match status" value="1"/>
</dbReference>